<evidence type="ECO:0000259" key="7">
    <source>
        <dbReference type="PROSITE" id="PS50123"/>
    </source>
</evidence>
<dbReference type="PANTHER" id="PTHR24422">
    <property type="entry name" value="CHEMOTAXIS PROTEIN METHYLTRANSFERASE"/>
    <property type="match status" value="1"/>
</dbReference>
<dbReference type="RefSeq" id="WP_171977212.1">
    <property type="nucleotide sequence ID" value="NZ_CAWOXK010000001.1"/>
</dbReference>
<dbReference type="InterPro" id="IPR036804">
    <property type="entry name" value="CheR_N_sf"/>
</dbReference>
<dbReference type="InterPro" id="IPR000780">
    <property type="entry name" value="CheR_MeTrfase"/>
</dbReference>
<dbReference type="Pfam" id="PF03705">
    <property type="entry name" value="CheR_N"/>
    <property type="match status" value="1"/>
</dbReference>
<dbReference type="SUPFAM" id="SSF53335">
    <property type="entry name" value="S-adenosyl-L-methionine-dependent methyltransferases"/>
    <property type="match status" value="1"/>
</dbReference>
<keyword evidence="3" id="KW-0489">Methyltransferase</keyword>
<dbReference type="EC" id="2.1.1.80" evidence="2"/>
<evidence type="ECO:0000313" key="8">
    <source>
        <dbReference type="EMBL" id="QDL10407.1"/>
    </source>
</evidence>
<proteinExistence type="predicted"/>
<dbReference type="GO" id="GO:0008983">
    <property type="term" value="F:protein-glutamate O-methyltransferase activity"/>
    <property type="evidence" value="ECO:0007669"/>
    <property type="project" value="UniProtKB-EC"/>
</dbReference>
<dbReference type="Gene3D" id="1.10.155.10">
    <property type="entry name" value="Chemotaxis receptor methyltransferase CheR, N-terminal domain"/>
    <property type="match status" value="1"/>
</dbReference>
<keyword evidence="6" id="KW-0175">Coiled coil</keyword>
<sequence length="484" mass="55748">MSKSDSELEFETLLDYLKQNCSYDLSGYKEGTLMRRVQYRMQQLEIENYRKYLQYLQNNSDECVSLFNTILINYSGFFRDRDSWDYLANNIIPQIITRKQPHERIRVWSAGCASGQEVYTLLMLLAEAVGIEQCLQRVQVFATDIDEDALAEARQASYSDKEVANIPSDLLSKYFEQTQQRYVFHSKLRRTIIFGVHDLAKNAPMSKIDLVVCRNVLIYFKPQTQEKTLVRFHFGLCDNGFLFLGNSEGLTNNKYIFTPVSLKHRIFAKGQNLTLQDHLLLRPRTDTKKAVNPLTTQIQMWKAAFLASPLAQLALDRSGRLLLANEQANTLFNLNISHIGAQVEDLEIARLINPSTSINLVDRDWAKPSAVRRSRTADSDNSHSSLDPKHIEWVTDNHTTYLDIYTTLISDESGKVLGTNLTFIDVTRNILLEDEIERLNSALVKVTQELKETKEVLHTTTQQFDSTQKELESVHQEMQFRINL</sequence>
<dbReference type="CDD" id="cd02440">
    <property type="entry name" value="AdoMet_MTases"/>
    <property type="match status" value="1"/>
</dbReference>
<reference evidence="8 9" key="1">
    <citation type="submission" date="2018-06" db="EMBL/GenBank/DDBJ databases">
        <title>Comparative genomics of Brasilonema spp. strains.</title>
        <authorList>
            <person name="Alvarenga D.O."/>
            <person name="Fiore M.F."/>
            <person name="Varani A.M."/>
        </authorList>
    </citation>
    <scope>NUCLEOTIDE SEQUENCE [LARGE SCALE GENOMIC DNA]</scope>
    <source>
        <strain evidence="8 9">CENA114</strain>
    </source>
</reference>
<evidence type="ECO:0000256" key="2">
    <source>
        <dbReference type="ARBA" id="ARBA00012534"/>
    </source>
</evidence>
<name>A0A856MMI5_9CYAN</name>
<keyword evidence="5" id="KW-0949">S-adenosyl-L-methionine</keyword>
<dbReference type="PROSITE" id="PS50123">
    <property type="entry name" value="CHER"/>
    <property type="match status" value="1"/>
</dbReference>
<evidence type="ECO:0000256" key="5">
    <source>
        <dbReference type="ARBA" id="ARBA00022691"/>
    </source>
</evidence>
<dbReference type="Gene3D" id="3.30.450.20">
    <property type="entry name" value="PAS domain"/>
    <property type="match status" value="1"/>
</dbReference>
<dbReference type="GO" id="GO:0032259">
    <property type="term" value="P:methylation"/>
    <property type="evidence" value="ECO:0007669"/>
    <property type="project" value="UniProtKB-KW"/>
</dbReference>
<evidence type="ECO:0000256" key="4">
    <source>
        <dbReference type="ARBA" id="ARBA00022679"/>
    </source>
</evidence>
<dbReference type="InterPro" id="IPR029063">
    <property type="entry name" value="SAM-dependent_MTases_sf"/>
</dbReference>
<dbReference type="Proteomes" id="UP000503129">
    <property type="component" value="Chromosome"/>
</dbReference>
<dbReference type="KEGG" id="bsen:DP114_23180"/>
<keyword evidence="9" id="KW-1185">Reference proteome</keyword>
<dbReference type="EMBL" id="CP030118">
    <property type="protein sequence ID" value="QDL10407.1"/>
    <property type="molecule type" value="Genomic_DNA"/>
</dbReference>
<dbReference type="SMART" id="SM00138">
    <property type="entry name" value="MeTrc"/>
    <property type="match status" value="1"/>
</dbReference>
<evidence type="ECO:0000256" key="1">
    <source>
        <dbReference type="ARBA" id="ARBA00001541"/>
    </source>
</evidence>
<dbReference type="PRINTS" id="PR00996">
    <property type="entry name" value="CHERMTFRASE"/>
</dbReference>
<comment type="catalytic activity">
    <reaction evidence="1">
        <text>L-glutamyl-[protein] + S-adenosyl-L-methionine = [protein]-L-glutamate 5-O-methyl ester + S-adenosyl-L-homocysteine</text>
        <dbReference type="Rhea" id="RHEA:24452"/>
        <dbReference type="Rhea" id="RHEA-COMP:10208"/>
        <dbReference type="Rhea" id="RHEA-COMP:10311"/>
        <dbReference type="ChEBI" id="CHEBI:29973"/>
        <dbReference type="ChEBI" id="CHEBI:57856"/>
        <dbReference type="ChEBI" id="CHEBI:59789"/>
        <dbReference type="ChEBI" id="CHEBI:82795"/>
        <dbReference type="EC" id="2.1.1.80"/>
    </reaction>
</comment>
<dbReference type="AlphaFoldDB" id="A0A856MMI5"/>
<dbReference type="InterPro" id="IPR022641">
    <property type="entry name" value="CheR_N"/>
</dbReference>
<evidence type="ECO:0000313" key="9">
    <source>
        <dbReference type="Proteomes" id="UP000503129"/>
    </source>
</evidence>
<accession>A0A856MMI5</accession>
<evidence type="ECO:0000256" key="3">
    <source>
        <dbReference type="ARBA" id="ARBA00022603"/>
    </source>
</evidence>
<evidence type="ECO:0000256" key="6">
    <source>
        <dbReference type="SAM" id="Coils"/>
    </source>
</evidence>
<feature type="domain" description="CheR-type methyltransferase" evidence="7">
    <location>
        <begin position="1"/>
        <end position="252"/>
    </location>
</feature>
<organism evidence="8 9">
    <name type="scientific">Brasilonema sennae CENA114</name>
    <dbReference type="NCBI Taxonomy" id="415709"/>
    <lineage>
        <taxon>Bacteria</taxon>
        <taxon>Bacillati</taxon>
        <taxon>Cyanobacteriota</taxon>
        <taxon>Cyanophyceae</taxon>
        <taxon>Nostocales</taxon>
        <taxon>Scytonemataceae</taxon>
        <taxon>Brasilonema</taxon>
        <taxon>Bromeliae group (in: Brasilonema)</taxon>
    </lineage>
</organism>
<dbReference type="Gene3D" id="3.40.50.150">
    <property type="entry name" value="Vaccinia Virus protein VP39"/>
    <property type="match status" value="1"/>
</dbReference>
<dbReference type="SUPFAM" id="SSF47757">
    <property type="entry name" value="Chemotaxis receptor methyltransferase CheR, N-terminal domain"/>
    <property type="match status" value="1"/>
</dbReference>
<feature type="coiled-coil region" evidence="6">
    <location>
        <begin position="429"/>
        <end position="456"/>
    </location>
</feature>
<dbReference type="Pfam" id="PF01739">
    <property type="entry name" value="CheR"/>
    <property type="match status" value="1"/>
</dbReference>
<gene>
    <name evidence="8" type="ORF">DP114_23180</name>
</gene>
<protein>
    <recommendedName>
        <fullName evidence="2">protein-glutamate O-methyltransferase</fullName>
        <ecNumber evidence="2">2.1.1.80</ecNumber>
    </recommendedName>
</protein>
<dbReference type="PANTHER" id="PTHR24422:SF10">
    <property type="entry name" value="CHEMOTAXIS PROTEIN METHYLTRANSFERASE 2"/>
    <property type="match status" value="1"/>
</dbReference>
<keyword evidence="4" id="KW-0808">Transferase</keyword>
<dbReference type="InterPro" id="IPR022642">
    <property type="entry name" value="CheR_C"/>
</dbReference>
<dbReference type="InterPro" id="IPR050903">
    <property type="entry name" value="Bact_Chemotaxis_MeTrfase"/>
</dbReference>